<dbReference type="Proteomes" id="UP000664545">
    <property type="component" value="Unassembled WGS sequence"/>
</dbReference>
<comment type="caution">
    <text evidence="1">The sequence shown here is derived from an EMBL/GenBank/DDBJ whole genome shotgun (WGS) entry which is preliminary data.</text>
</comment>
<dbReference type="RefSeq" id="WP_206583157.1">
    <property type="nucleotide sequence ID" value="NZ_JAFJZZ010000008.1"/>
</dbReference>
<organism evidence="1 2">
    <name type="scientific">Clostridium aminobutyricum</name>
    <dbReference type="NCBI Taxonomy" id="33953"/>
    <lineage>
        <taxon>Bacteria</taxon>
        <taxon>Bacillati</taxon>
        <taxon>Bacillota</taxon>
        <taxon>Clostridia</taxon>
        <taxon>Eubacteriales</taxon>
        <taxon>Clostridiaceae</taxon>
        <taxon>Clostridium</taxon>
    </lineage>
</organism>
<name>A0A939DAT6_CLOAM</name>
<dbReference type="EMBL" id="JAFJZZ010000008">
    <property type="protein sequence ID" value="MBN7774315.1"/>
    <property type="molecule type" value="Genomic_DNA"/>
</dbReference>
<accession>A0A939DAT6</accession>
<evidence type="ECO:0000313" key="1">
    <source>
        <dbReference type="EMBL" id="MBN7774315.1"/>
    </source>
</evidence>
<proteinExistence type="predicted"/>
<reference evidence="1" key="1">
    <citation type="submission" date="2021-02" db="EMBL/GenBank/DDBJ databases">
        <title>Abyssanaerobacter marinus gen.nov., sp., nov, anaerobic bacterium isolated from the Onnuri vent field of Indian Ocean and suggestion of Mogibacteriaceae fam. nov., and proposal of reclassification of ambiguous this family's genus member.</title>
        <authorList>
            <person name="Kim Y.J."/>
            <person name="Yang J.-A."/>
        </authorList>
    </citation>
    <scope>NUCLEOTIDE SEQUENCE</scope>
    <source>
        <strain evidence="1">DSM 2634</strain>
    </source>
</reference>
<gene>
    <name evidence="1" type="ORF">JYB65_13195</name>
</gene>
<keyword evidence="2" id="KW-1185">Reference proteome</keyword>
<protein>
    <submittedName>
        <fullName evidence="1">Uncharacterized protein</fullName>
    </submittedName>
</protein>
<dbReference type="AlphaFoldDB" id="A0A939DAT6"/>
<evidence type="ECO:0000313" key="2">
    <source>
        <dbReference type="Proteomes" id="UP000664545"/>
    </source>
</evidence>
<sequence length="67" mass="7839">MKTALDLLKEVTNLGFDQHKTLVRIDKILDKMLGIESRKPLLDERLPDDIYVNILGIFTEETKDRRI</sequence>